<accession>A0A0M0EBW9</accession>
<dbReference type="PATRIC" id="fig|33995.3.peg.4170"/>
<dbReference type="GO" id="GO:0030430">
    <property type="term" value="C:host cell cytoplasm"/>
    <property type="evidence" value="ECO:0007669"/>
    <property type="project" value="InterPro"/>
</dbReference>
<keyword evidence="2" id="KW-1185">Reference proteome</keyword>
<dbReference type="EMBL" id="LHUQ01000072">
    <property type="protein sequence ID" value="KON62740.1"/>
    <property type="molecule type" value="Genomic_DNA"/>
</dbReference>
<proteinExistence type="predicted"/>
<dbReference type="InterPro" id="IPR006487">
    <property type="entry name" value="Phage_lambda_L"/>
</dbReference>
<evidence type="ECO:0000313" key="1">
    <source>
        <dbReference type="EMBL" id="KON62740.1"/>
    </source>
</evidence>
<evidence type="ECO:0000313" key="2">
    <source>
        <dbReference type="Proteomes" id="UP000037566"/>
    </source>
</evidence>
<dbReference type="OrthoDB" id="5673400at2"/>
<dbReference type="STRING" id="33995.KOEU_37680"/>
<protein>
    <submittedName>
        <fullName evidence="1">Phage minor tail protein L</fullName>
    </submittedName>
</protein>
<dbReference type="Proteomes" id="UP000037566">
    <property type="component" value="Unassembled WGS sequence"/>
</dbReference>
<reference evidence="1" key="1">
    <citation type="submission" date="2015-08" db="EMBL/GenBank/DDBJ databases">
        <title>Draft genome sequence of Komagataeibacter europaeus CECT 8546 a cellulose producer strain from vinegar produced by the traditional method.</title>
        <authorList>
            <person name="Poehlein A."/>
            <person name="Valera M.J."/>
            <person name="Haack F.S."/>
            <person name="Mas A."/>
            <person name="Daniel R."/>
            <person name="Streit W.R."/>
            <person name="Mateo E."/>
        </authorList>
    </citation>
    <scope>NUCLEOTIDE SEQUENCE [LARGE SCALE GENOMIC DNA]</scope>
    <source>
        <strain evidence="1">CECT 8546</strain>
    </source>
</reference>
<name>A0A0M0EBW9_KOMEU</name>
<dbReference type="AlphaFoldDB" id="A0A0M0EBW9"/>
<dbReference type="NCBIfam" id="TIGR01600">
    <property type="entry name" value="phage_tail_L"/>
    <property type="match status" value="1"/>
</dbReference>
<dbReference type="GO" id="GO:0046718">
    <property type="term" value="P:symbiont entry into host cell"/>
    <property type="evidence" value="ECO:0007669"/>
    <property type="project" value="InterPro"/>
</dbReference>
<comment type="caution">
    <text evidence="1">The sequence shown here is derived from an EMBL/GenBank/DDBJ whole genome shotgun (WGS) entry which is preliminary data.</text>
</comment>
<organism evidence="1 2">
    <name type="scientific">Komagataeibacter europaeus</name>
    <name type="common">Gluconacetobacter europaeus</name>
    <dbReference type="NCBI Taxonomy" id="33995"/>
    <lineage>
        <taxon>Bacteria</taxon>
        <taxon>Pseudomonadati</taxon>
        <taxon>Pseudomonadota</taxon>
        <taxon>Alphaproteobacteria</taxon>
        <taxon>Acetobacterales</taxon>
        <taxon>Acetobacteraceae</taxon>
        <taxon>Komagataeibacter</taxon>
    </lineage>
</organism>
<sequence>MSIAAVVQKLEPGAPIALIEVDCTAFDGDVLYYHNYEIPYTPDELLALGNVESLPAKPIFWQGIRYAAWPSKVTGLEKSSEGTSPRPKLSVGNLDYSITRLCEVFHDLLLAKVTVHNTFAEFLDATNFPDGNPGADPEKEQIDTWYIDTKTFENDIYVEFALASPADVQGQKLPKRQMTSRCTWCMEGDYRKANCGYTGTNYFDKDGNPVDNPALDECGGTVASCKLRFGKDSELPFGGFPAIALIRL</sequence>
<dbReference type="Pfam" id="PF05100">
    <property type="entry name" value="Phage_tail_L"/>
    <property type="match status" value="1"/>
</dbReference>
<dbReference type="GO" id="GO:0051536">
    <property type="term" value="F:iron-sulfur cluster binding"/>
    <property type="evidence" value="ECO:0007669"/>
    <property type="project" value="InterPro"/>
</dbReference>
<gene>
    <name evidence="1" type="ORF">KOEU_37680</name>
</gene>